<reference evidence="10 11" key="1">
    <citation type="submission" date="2019-12" db="EMBL/GenBank/DDBJ databases">
        <title>Mucilaginibacter sp. HMF7410 genome sequencing and assembly.</title>
        <authorList>
            <person name="Kang H."/>
            <person name="Cha I."/>
            <person name="Kim H."/>
            <person name="Joh K."/>
        </authorList>
    </citation>
    <scope>NUCLEOTIDE SEQUENCE [LARGE SCALE GENOMIC DNA]</scope>
    <source>
        <strain evidence="10 11">HMF7410</strain>
    </source>
</reference>
<dbReference type="InterPro" id="IPR002772">
    <property type="entry name" value="Glyco_hydro_3_C"/>
</dbReference>
<dbReference type="FunFam" id="2.60.40.10:FF:000495">
    <property type="entry name" value="Periplasmic beta-glucosidase"/>
    <property type="match status" value="1"/>
</dbReference>
<name>A0A7K1SX37_9SPHI</name>
<evidence type="ECO:0000256" key="8">
    <source>
        <dbReference type="SAM" id="SignalP"/>
    </source>
</evidence>
<comment type="catalytic activity">
    <reaction evidence="1">
        <text>Hydrolysis of terminal, non-reducing beta-D-glucosyl residues with release of beta-D-glucose.</text>
        <dbReference type="EC" id="3.2.1.21"/>
    </reaction>
</comment>
<dbReference type="Gene3D" id="3.20.20.300">
    <property type="entry name" value="Glycoside hydrolase, family 3, N-terminal domain"/>
    <property type="match status" value="1"/>
</dbReference>
<dbReference type="PANTHER" id="PTHR30620:SF16">
    <property type="entry name" value="LYSOSOMAL BETA GLUCOSIDASE"/>
    <property type="match status" value="1"/>
</dbReference>
<dbReference type="InterPro" id="IPR036962">
    <property type="entry name" value="Glyco_hydro_3_N_sf"/>
</dbReference>
<dbReference type="SUPFAM" id="SSF52279">
    <property type="entry name" value="Beta-D-glucan exohydrolase, C-terminal domain"/>
    <property type="match status" value="1"/>
</dbReference>
<dbReference type="GO" id="GO:0009251">
    <property type="term" value="P:glucan catabolic process"/>
    <property type="evidence" value="ECO:0007669"/>
    <property type="project" value="TreeGrafter"/>
</dbReference>
<dbReference type="InterPro" id="IPR036881">
    <property type="entry name" value="Glyco_hydro_3_C_sf"/>
</dbReference>
<comment type="caution">
    <text evidence="10">The sequence shown here is derived from an EMBL/GenBank/DDBJ whole genome shotgun (WGS) entry which is preliminary data.</text>
</comment>
<protein>
    <recommendedName>
        <fullName evidence="3">beta-glucosidase</fullName>
        <ecNumber evidence="3">3.2.1.21</ecNumber>
    </recommendedName>
</protein>
<dbReference type="Pfam" id="PF14310">
    <property type="entry name" value="Fn3-like"/>
    <property type="match status" value="1"/>
</dbReference>
<dbReference type="InterPro" id="IPR017853">
    <property type="entry name" value="GH"/>
</dbReference>
<feature type="chain" id="PRO_5029579841" description="beta-glucosidase" evidence="8">
    <location>
        <begin position="22"/>
        <end position="766"/>
    </location>
</feature>
<evidence type="ECO:0000313" key="11">
    <source>
        <dbReference type="Proteomes" id="UP000462014"/>
    </source>
</evidence>
<evidence type="ECO:0000259" key="9">
    <source>
        <dbReference type="SMART" id="SM01217"/>
    </source>
</evidence>
<dbReference type="PROSITE" id="PS00775">
    <property type="entry name" value="GLYCOSYL_HYDROL_F3"/>
    <property type="match status" value="1"/>
</dbReference>
<dbReference type="InterPro" id="IPR013783">
    <property type="entry name" value="Ig-like_fold"/>
</dbReference>
<dbReference type="SUPFAM" id="SSF51445">
    <property type="entry name" value="(Trans)glycosidases"/>
    <property type="match status" value="1"/>
</dbReference>
<keyword evidence="5 7" id="KW-0378">Hydrolase</keyword>
<dbReference type="EMBL" id="WPIK01000008">
    <property type="protein sequence ID" value="MVN21872.1"/>
    <property type="molecule type" value="Genomic_DNA"/>
</dbReference>
<feature type="signal peptide" evidence="8">
    <location>
        <begin position="1"/>
        <end position="21"/>
    </location>
</feature>
<organism evidence="10 11">
    <name type="scientific">Mucilaginibacter arboris</name>
    <dbReference type="NCBI Taxonomy" id="2682090"/>
    <lineage>
        <taxon>Bacteria</taxon>
        <taxon>Pseudomonadati</taxon>
        <taxon>Bacteroidota</taxon>
        <taxon>Sphingobacteriia</taxon>
        <taxon>Sphingobacteriales</taxon>
        <taxon>Sphingobacteriaceae</taxon>
        <taxon>Mucilaginibacter</taxon>
    </lineage>
</organism>
<dbReference type="SMART" id="SM01217">
    <property type="entry name" value="Fn3_like"/>
    <property type="match status" value="1"/>
</dbReference>
<dbReference type="GO" id="GO:0008422">
    <property type="term" value="F:beta-glucosidase activity"/>
    <property type="evidence" value="ECO:0007669"/>
    <property type="project" value="UniProtKB-EC"/>
</dbReference>
<evidence type="ECO:0000256" key="6">
    <source>
        <dbReference type="ARBA" id="ARBA00023295"/>
    </source>
</evidence>
<dbReference type="PRINTS" id="PR00133">
    <property type="entry name" value="GLHYDRLASE3"/>
</dbReference>
<keyword evidence="4 8" id="KW-0732">Signal</keyword>
<evidence type="ECO:0000256" key="4">
    <source>
        <dbReference type="ARBA" id="ARBA00022729"/>
    </source>
</evidence>
<dbReference type="InterPro" id="IPR001764">
    <property type="entry name" value="Glyco_hydro_3_N"/>
</dbReference>
<evidence type="ECO:0000313" key="10">
    <source>
        <dbReference type="EMBL" id="MVN21872.1"/>
    </source>
</evidence>
<dbReference type="EC" id="3.2.1.21" evidence="3"/>
<evidence type="ECO:0000256" key="2">
    <source>
        <dbReference type="ARBA" id="ARBA00005336"/>
    </source>
</evidence>
<evidence type="ECO:0000256" key="7">
    <source>
        <dbReference type="RuleBase" id="RU361161"/>
    </source>
</evidence>
<sequence>MRKSFLLTLLGVGLNILPNFAQVKEASLNIGIGPKVKMLLSKMTLEEKVGQMTNLTLDAISKTDAAGKIVEPHQIDEDKLKEKILKYHVGSFQNVAGHTYDRKHWFEIISAMQRVALQDRLKIPALYGIDAIHGVTYTIGSTLFPQEIGMAATFNPKLVQQIGGISAYETRASYIPWNFSPVLDVAKFQTWPRIYETFGEDPFLVKTMGAALIKGYQGNNVGDKYHVTSTMKHFLGYGAPLSGKDRTPAWIPDRYMREYFLPPFIEAVKAGSRTVMINSSEINGVPVHSSKYLLTDVLRKELKFDGIVISDWMDVRYLYTRHHVAASEKEAVGLAVNAGIDMCIVPFDYTFYDYLIQLVHEGKVPMSRINEAVARILQVKYELGLFERPIGSPEDYTKFGSAEFTAVNHQAAAEAITLLKNNNNILPLKKSMKVLVTGPAANTMRSLDGGWSYTWQGDQDDKYAADKNTILEAIQQKIGKNNVAYEKGATFDSLQNVNATLEAAQKADAVILCLGETSYTENVGNIDDLNLPAAQIELAQQLAKTGKPIILVMAEGRPRIITPAESLSSATIMAYFSGNEGGNALADILFGDVNPSGKLPFTYPRNANALVNYYRKNLENGNSDDAHGYNPLYEFGFGLSYTPFRYSNLRLDKANLKDDESVNISVDVTNNGARTGKESVLLFISDLYASIAPDTKRLRGFDKIELKAGETRTVTFKITAKDLAFINDLSKPVTEPGEFKVQIGDQTKNFNYQTTAPFKPAIDGKL</sequence>
<evidence type="ECO:0000256" key="1">
    <source>
        <dbReference type="ARBA" id="ARBA00000448"/>
    </source>
</evidence>
<dbReference type="Gene3D" id="3.40.50.1700">
    <property type="entry name" value="Glycoside hydrolase family 3 C-terminal domain"/>
    <property type="match status" value="1"/>
</dbReference>
<proteinExistence type="inferred from homology"/>
<dbReference type="PANTHER" id="PTHR30620">
    <property type="entry name" value="PERIPLASMIC BETA-GLUCOSIDASE-RELATED"/>
    <property type="match status" value="1"/>
</dbReference>
<dbReference type="InterPro" id="IPR051915">
    <property type="entry name" value="Cellulose_Degrad_GH3"/>
</dbReference>
<evidence type="ECO:0000256" key="3">
    <source>
        <dbReference type="ARBA" id="ARBA00012744"/>
    </source>
</evidence>
<accession>A0A7K1SX37</accession>
<dbReference type="AlphaFoldDB" id="A0A7K1SX37"/>
<dbReference type="FunFam" id="3.20.20.300:FF:000007">
    <property type="entry name" value="Lysosomal beta glucosidase"/>
    <property type="match status" value="1"/>
</dbReference>
<keyword evidence="6 7" id="KW-0326">Glycosidase</keyword>
<feature type="domain" description="Fibronectin type III-like" evidence="9">
    <location>
        <begin position="678"/>
        <end position="747"/>
    </location>
</feature>
<dbReference type="Pfam" id="PF01915">
    <property type="entry name" value="Glyco_hydro_3_C"/>
    <property type="match status" value="1"/>
</dbReference>
<gene>
    <name evidence="10" type="ORF">GO621_10020</name>
</gene>
<dbReference type="Gene3D" id="2.60.40.10">
    <property type="entry name" value="Immunoglobulins"/>
    <property type="match status" value="1"/>
</dbReference>
<dbReference type="RefSeq" id="WP_157566596.1">
    <property type="nucleotide sequence ID" value="NZ_WPIK01000008.1"/>
</dbReference>
<dbReference type="InterPro" id="IPR026891">
    <property type="entry name" value="Fn3-like"/>
</dbReference>
<keyword evidence="11" id="KW-1185">Reference proteome</keyword>
<dbReference type="Pfam" id="PF00933">
    <property type="entry name" value="Glyco_hydro_3"/>
    <property type="match status" value="1"/>
</dbReference>
<dbReference type="InterPro" id="IPR019800">
    <property type="entry name" value="Glyco_hydro_3_AS"/>
</dbReference>
<dbReference type="Proteomes" id="UP000462014">
    <property type="component" value="Unassembled WGS sequence"/>
</dbReference>
<evidence type="ECO:0000256" key="5">
    <source>
        <dbReference type="ARBA" id="ARBA00022801"/>
    </source>
</evidence>
<comment type="similarity">
    <text evidence="2 7">Belongs to the glycosyl hydrolase 3 family.</text>
</comment>